<dbReference type="Pfam" id="PF13412">
    <property type="entry name" value="HTH_24"/>
    <property type="match status" value="1"/>
</dbReference>
<dbReference type="InterPro" id="IPR019887">
    <property type="entry name" value="Tscrpt_reg_AsnC/Lrp_C"/>
</dbReference>
<dbReference type="SUPFAM" id="SSF54909">
    <property type="entry name" value="Dimeric alpha+beta barrel"/>
    <property type="match status" value="1"/>
</dbReference>
<keyword evidence="3" id="KW-0804">Transcription</keyword>
<dbReference type="GO" id="GO:0043200">
    <property type="term" value="P:response to amino acid"/>
    <property type="evidence" value="ECO:0007669"/>
    <property type="project" value="TreeGrafter"/>
</dbReference>
<comment type="caution">
    <text evidence="5">The sequence shown here is derived from an EMBL/GenBank/DDBJ whole genome shotgun (WGS) entry which is preliminary data.</text>
</comment>
<dbReference type="InterPro" id="IPR036390">
    <property type="entry name" value="WH_DNA-bd_sf"/>
</dbReference>
<dbReference type="Gene3D" id="3.30.70.920">
    <property type="match status" value="1"/>
</dbReference>
<dbReference type="Gene3D" id="1.10.10.10">
    <property type="entry name" value="Winged helix-like DNA-binding domain superfamily/Winged helix DNA-binding domain"/>
    <property type="match status" value="1"/>
</dbReference>
<gene>
    <name evidence="5" type="ORF">FNU79_14575</name>
</gene>
<protein>
    <submittedName>
        <fullName evidence="5">Lrp/AsnC family transcriptional regulator</fullName>
    </submittedName>
</protein>
<accession>A0A553UNJ2</accession>
<dbReference type="InterPro" id="IPR019888">
    <property type="entry name" value="Tscrpt_reg_AsnC-like"/>
</dbReference>
<dbReference type="AlphaFoldDB" id="A0A553UNJ2"/>
<dbReference type="RefSeq" id="WP_143721540.1">
    <property type="nucleotide sequence ID" value="NZ_VKDB01000020.1"/>
</dbReference>
<dbReference type="InterPro" id="IPR000485">
    <property type="entry name" value="AsnC-type_HTH_dom"/>
</dbReference>
<proteinExistence type="predicted"/>
<feature type="domain" description="HTH asnC-type" evidence="4">
    <location>
        <begin position="6"/>
        <end position="67"/>
    </location>
</feature>
<dbReference type="GO" id="GO:0043565">
    <property type="term" value="F:sequence-specific DNA binding"/>
    <property type="evidence" value="ECO:0007669"/>
    <property type="project" value="InterPro"/>
</dbReference>
<dbReference type="Proteomes" id="UP000316092">
    <property type="component" value="Unassembled WGS sequence"/>
</dbReference>
<evidence type="ECO:0000313" key="6">
    <source>
        <dbReference type="Proteomes" id="UP000316092"/>
    </source>
</evidence>
<dbReference type="InterPro" id="IPR011008">
    <property type="entry name" value="Dimeric_a/b-barrel"/>
</dbReference>
<dbReference type="GO" id="GO:0005829">
    <property type="term" value="C:cytosol"/>
    <property type="evidence" value="ECO:0007669"/>
    <property type="project" value="TreeGrafter"/>
</dbReference>
<evidence type="ECO:0000256" key="3">
    <source>
        <dbReference type="ARBA" id="ARBA00023163"/>
    </source>
</evidence>
<evidence type="ECO:0000313" key="5">
    <source>
        <dbReference type="EMBL" id="TSA81793.1"/>
    </source>
</evidence>
<dbReference type="SMART" id="SM00344">
    <property type="entry name" value="HTH_ASNC"/>
    <property type="match status" value="1"/>
</dbReference>
<dbReference type="SUPFAM" id="SSF46785">
    <property type="entry name" value="Winged helix' DNA-binding domain"/>
    <property type="match status" value="1"/>
</dbReference>
<keyword evidence="1" id="KW-0805">Transcription regulation</keyword>
<name>A0A553UNJ2_9DEIO</name>
<keyword evidence="2" id="KW-0238">DNA-binding</keyword>
<keyword evidence="6" id="KW-1185">Reference proteome</keyword>
<organism evidence="5 6">
    <name type="scientific">Deinococcus detaillensis</name>
    <dbReference type="NCBI Taxonomy" id="2592048"/>
    <lineage>
        <taxon>Bacteria</taxon>
        <taxon>Thermotogati</taxon>
        <taxon>Deinococcota</taxon>
        <taxon>Deinococci</taxon>
        <taxon>Deinococcales</taxon>
        <taxon>Deinococcaceae</taxon>
        <taxon>Deinococcus</taxon>
    </lineage>
</organism>
<dbReference type="InterPro" id="IPR036388">
    <property type="entry name" value="WH-like_DNA-bd_sf"/>
</dbReference>
<dbReference type="EMBL" id="VKDB01000020">
    <property type="protein sequence ID" value="TSA81793.1"/>
    <property type="molecule type" value="Genomic_DNA"/>
</dbReference>
<dbReference type="PANTHER" id="PTHR30154">
    <property type="entry name" value="LEUCINE-RESPONSIVE REGULATORY PROTEIN"/>
    <property type="match status" value="1"/>
</dbReference>
<evidence type="ECO:0000256" key="2">
    <source>
        <dbReference type="ARBA" id="ARBA00023125"/>
    </source>
</evidence>
<dbReference type="PANTHER" id="PTHR30154:SF34">
    <property type="entry name" value="TRANSCRIPTIONAL REGULATOR AZLB"/>
    <property type="match status" value="1"/>
</dbReference>
<evidence type="ECO:0000256" key="1">
    <source>
        <dbReference type="ARBA" id="ARBA00023015"/>
    </source>
</evidence>
<dbReference type="PRINTS" id="PR00033">
    <property type="entry name" value="HTHASNC"/>
</dbReference>
<reference evidence="5 6" key="1">
    <citation type="submission" date="2019-07" db="EMBL/GenBank/DDBJ databases">
        <title>Deinococcus detaillus sp. nov., isolated from humus soil in Antarctica.</title>
        <authorList>
            <person name="Zhang K."/>
        </authorList>
    </citation>
    <scope>NUCLEOTIDE SEQUENCE [LARGE SCALE GENOMIC DNA]</scope>
    <source>
        <strain evidence="5 6">H1</strain>
    </source>
</reference>
<dbReference type="Pfam" id="PF01037">
    <property type="entry name" value="AsnC_trans_reg"/>
    <property type="match status" value="1"/>
</dbReference>
<sequence>MRPERLDEIDRQLLSALQRDAEVNRAELAREVGLSPAGLHKRLARLKSQGYFQRTVALLNRRSLGLDLLAFMLVTFRSNLRFENQDALRRAVADIPQVLECYTLTGTSDAILKILVRDQSELRDLLQTLAQAQDVIDRIQTCVVLEEFKNGPELPLPQSETKPAGEEPE</sequence>
<dbReference type="OrthoDB" id="66249at2"/>
<evidence type="ECO:0000259" key="4">
    <source>
        <dbReference type="PROSITE" id="PS50956"/>
    </source>
</evidence>
<dbReference type="PROSITE" id="PS50956">
    <property type="entry name" value="HTH_ASNC_2"/>
    <property type="match status" value="1"/>
</dbReference>